<evidence type="ECO:0000256" key="10">
    <source>
        <dbReference type="ARBA" id="ARBA00049254"/>
    </source>
</evidence>
<dbReference type="InterPro" id="IPR010582">
    <property type="entry name" value="Catalase_immune_responsive"/>
</dbReference>
<sequence length="481" mass="54793">MSTPLMTTTGGNPIADNQNSMTAGTRGPVLLQDYQLIEKLAHQNRERIPERVVHAKGSGAYGTLTITHDITKYSKAKVFSEIDKKTDCLLRFSTVAGERGAADAERDVRGWALKFYTEEGNWDMVGNNTPVFFVRDPLKFPDFIHTQKRHPKTNMRSATAMWDFWSLSPESLHQVTILMSDRGLPLSYRHTHGFGSHTYSFINANNERFWVKFHFKTRQGIKNMTNREAESVIAKDRESSQKDLFEAIERGDFPQWDFKIQVMPEVEAETYHINPFDLTKVWPYKDYPLIDVGVLELNRNPENYFQEIEQSAFSPSNIVPGIGFSPDKMLQARIFSYADAHRYRVGTWYEALPVNRPRSAVNTYHMDGAMNFMTPSSSNAYYEPNTMGGSKEDSRFAEPPLKVSGDADRYNHREGNDDYTQPGNLFRLMSDDQKQQLFSNIAEAMAGVPDEIIRRQLGHFHKADPAYAAGVAKAVGIDWVS</sequence>
<keyword evidence="4" id="KW-0575">Peroxidase</keyword>
<dbReference type="PROSITE" id="PS51402">
    <property type="entry name" value="CATALASE_3"/>
    <property type="match status" value="1"/>
</dbReference>
<evidence type="ECO:0000256" key="6">
    <source>
        <dbReference type="ARBA" id="ARBA00022723"/>
    </source>
</evidence>
<feature type="domain" description="Catalase core" evidence="14">
    <location>
        <begin position="7"/>
        <end position="391"/>
    </location>
</feature>
<name>A0A1T4XAV7_9BACT</name>
<comment type="catalytic activity">
    <reaction evidence="10">
        <text>2 H2O2 = O2 + 2 H2O</text>
        <dbReference type="Rhea" id="RHEA:20309"/>
        <dbReference type="ChEBI" id="CHEBI:15377"/>
        <dbReference type="ChEBI" id="CHEBI:15379"/>
        <dbReference type="ChEBI" id="CHEBI:16240"/>
        <dbReference type="EC" id="1.11.1.6"/>
    </reaction>
</comment>
<keyword evidence="8 12" id="KW-0408">Iron</keyword>
<dbReference type="InterPro" id="IPR040333">
    <property type="entry name" value="Catalase_3"/>
</dbReference>
<dbReference type="Pfam" id="PF06628">
    <property type="entry name" value="Catalase-rel"/>
    <property type="match status" value="1"/>
</dbReference>
<proteinExistence type="inferred from homology"/>
<dbReference type="GO" id="GO:0046872">
    <property type="term" value="F:metal ion binding"/>
    <property type="evidence" value="ECO:0007669"/>
    <property type="project" value="UniProtKB-KW"/>
</dbReference>
<dbReference type="STRING" id="48467.SAMN02745166_01339"/>
<evidence type="ECO:0000256" key="5">
    <source>
        <dbReference type="ARBA" id="ARBA00022617"/>
    </source>
</evidence>
<dbReference type="OrthoDB" id="9760293at2"/>
<dbReference type="InterPro" id="IPR024711">
    <property type="entry name" value="Catalase_clade1/3"/>
</dbReference>
<evidence type="ECO:0000259" key="14">
    <source>
        <dbReference type="SMART" id="SM01060"/>
    </source>
</evidence>
<dbReference type="PRINTS" id="PR00067">
    <property type="entry name" value="CATALASE"/>
</dbReference>
<dbReference type="InterPro" id="IPR002226">
    <property type="entry name" value="Catalase_haem_BS"/>
</dbReference>
<evidence type="ECO:0000313" key="16">
    <source>
        <dbReference type="Proteomes" id="UP000190774"/>
    </source>
</evidence>
<evidence type="ECO:0000256" key="1">
    <source>
        <dbReference type="ARBA" id="ARBA00001971"/>
    </source>
</evidence>
<dbReference type="CDD" id="cd08156">
    <property type="entry name" value="catalase_clade_3"/>
    <property type="match status" value="1"/>
</dbReference>
<evidence type="ECO:0000313" key="15">
    <source>
        <dbReference type="EMBL" id="SKA86720.1"/>
    </source>
</evidence>
<comment type="cofactor">
    <cofactor evidence="1 12">
        <name>heme</name>
        <dbReference type="ChEBI" id="CHEBI:30413"/>
    </cofactor>
</comment>
<evidence type="ECO:0000256" key="9">
    <source>
        <dbReference type="ARBA" id="ARBA00023324"/>
    </source>
</evidence>
<evidence type="ECO:0000256" key="11">
    <source>
        <dbReference type="PIRSR" id="PIRSR038928-1"/>
    </source>
</evidence>
<dbReference type="GO" id="GO:0042542">
    <property type="term" value="P:response to hydrogen peroxide"/>
    <property type="evidence" value="ECO:0007669"/>
    <property type="project" value="TreeGrafter"/>
</dbReference>
<evidence type="ECO:0000256" key="13">
    <source>
        <dbReference type="SAM" id="MobiDB-lite"/>
    </source>
</evidence>
<dbReference type="EMBL" id="FUYE01000003">
    <property type="protein sequence ID" value="SKA86720.1"/>
    <property type="molecule type" value="Genomic_DNA"/>
</dbReference>
<dbReference type="GO" id="GO:0004096">
    <property type="term" value="F:catalase activity"/>
    <property type="evidence" value="ECO:0007669"/>
    <property type="project" value="UniProtKB-EC"/>
</dbReference>
<dbReference type="PIRSF" id="PIRSF038928">
    <property type="entry name" value="Catalase_clade1-3"/>
    <property type="match status" value="1"/>
</dbReference>
<reference evidence="16" key="1">
    <citation type="submission" date="2017-02" db="EMBL/GenBank/DDBJ databases">
        <authorList>
            <person name="Varghese N."/>
            <person name="Submissions S."/>
        </authorList>
    </citation>
    <scope>NUCLEOTIDE SEQUENCE [LARGE SCALE GENOMIC DNA]</scope>
    <source>
        <strain evidence="16">ATCC 700200</strain>
    </source>
</reference>
<keyword evidence="7" id="KW-0560">Oxidoreductase</keyword>
<evidence type="ECO:0000256" key="3">
    <source>
        <dbReference type="ARBA" id="ARBA00012314"/>
    </source>
</evidence>
<gene>
    <name evidence="15" type="ORF">SAMN02745166_01339</name>
</gene>
<evidence type="ECO:0000256" key="7">
    <source>
        <dbReference type="ARBA" id="ARBA00023002"/>
    </source>
</evidence>
<dbReference type="FunFam" id="2.40.180.10:FF:000001">
    <property type="entry name" value="Catalase"/>
    <property type="match status" value="1"/>
</dbReference>
<keyword evidence="16" id="KW-1185">Reference proteome</keyword>
<dbReference type="Proteomes" id="UP000190774">
    <property type="component" value="Unassembled WGS sequence"/>
</dbReference>
<dbReference type="InterPro" id="IPR018028">
    <property type="entry name" value="Catalase"/>
</dbReference>
<dbReference type="AlphaFoldDB" id="A0A1T4XAV7"/>
<dbReference type="InterPro" id="IPR011614">
    <property type="entry name" value="Catalase_core"/>
</dbReference>
<feature type="binding site" description="axial binding residue" evidence="12">
    <location>
        <position position="337"/>
    </location>
    <ligand>
        <name>heme</name>
        <dbReference type="ChEBI" id="CHEBI:30413"/>
    </ligand>
    <ligandPart>
        <name>Fe</name>
        <dbReference type="ChEBI" id="CHEBI:18248"/>
    </ligandPart>
</feature>
<organism evidence="15 16">
    <name type="scientific">Prosthecobacter debontii</name>
    <dbReference type="NCBI Taxonomy" id="48467"/>
    <lineage>
        <taxon>Bacteria</taxon>
        <taxon>Pseudomonadati</taxon>
        <taxon>Verrucomicrobiota</taxon>
        <taxon>Verrucomicrobiia</taxon>
        <taxon>Verrucomicrobiales</taxon>
        <taxon>Verrucomicrobiaceae</taxon>
        <taxon>Prosthecobacter</taxon>
    </lineage>
</organism>
<evidence type="ECO:0000256" key="4">
    <source>
        <dbReference type="ARBA" id="ARBA00022559"/>
    </source>
</evidence>
<dbReference type="InterPro" id="IPR020835">
    <property type="entry name" value="Catalase_sf"/>
</dbReference>
<dbReference type="PANTHER" id="PTHR11465:SF61">
    <property type="entry name" value="CATALASE"/>
    <property type="match status" value="1"/>
</dbReference>
<dbReference type="GO" id="GO:0005737">
    <property type="term" value="C:cytoplasm"/>
    <property type="evidence" value="ECO:0007669"/>
    <property type="project" value="TreeGrafter"/>
</dbReference>
<dbReference type="SMART" id="SM01060">
    <property type="entry name" value="Catalase"/>
    <property type="match status" value="1"/>
</dbReference>
<dbReference type="EC" id="1.11.1.6" evidence="3"/>
<feature type="region of interest" description="Disordered" evidence="13">
    <location>
        <begin position="1"/>
        <end position="21"/>
    </location>
</feature>
<keyword evidence="9" id="KW-0376">Hydrogen peroxide</keyword>
<feature type="active site" evidence="11">
    <location>
        <position position="127"/>
    </location>
</feature>
<comment type="similarity">
    <text evidence="2">Belongs to the catalase family.</text>
</comment>
<evidence type="ECO:0000256" key="2">
    <source>
        <dbReference type="ARBA" id="ARBA00005329"/>
    </source>
</evidence>
<dbReference type="PROSITE" id="PS00437">
    <property type="entry name" value="CATALASE_1"/>
    <property type="match status" value="1"/>
</dbReference>
<dbReference type="PANTHER" id="PTHR11465">
    <property type="entry name" value="CATALASE"/>
    <property type="match status" value="1"/>
</dbReference>
<dbReference type="GO" id="GO:0020037">
    <property type="term" value="F:heme binding"/>
    <property type="evidence" value="ECO:0007669"/>
    <property type="project" value="InterPro"/>
</dbReference>
<protein>
    <recommendedName>
        <fullName evidence="3">catalase</fullName>
        <ecNumber evidence="3">1.11.1.6</ecNumber>
    </recommendedName>
</protein>
<feature type="active site" evidence="11">
    <location>
        <position position="54"/>
    </location>
</feature>
<dbReference type="Pfam" id="PF00199">
    <property type="entry name" value="Catalase"/>
    <property type="match status" value="1"/>
</dbReference>
<dbReference type="SUPFAM" id="SSF56634">
    <property type="entry name" value="Heme-dependent catalase-like"/>
    <property type="match status" value="1"/>
</dbReference>
<keyword evidence="5 12" id="KW-0349">Heme</keyword>
<dbReference type="RefSeq" id="WP_078812524.1">
    <property type="nucleotide sequence ID" value="NZ_FUYE01000003.1"/>
</dbReference>
<evidence type="ECO:0000256" key="8">
    <source>
        <dbReference type="ARBA" id="ARBA00023004"/>
    </source>
</evidence>
<keyword evidence="6 12" id="KW-0479">Metal-binding</keyword>
<evidence type="ECO:0000256" key="12">
    <source>
        <dbReference type="PIRSR" id="PIRSR038928-2"/>
    </source>
</evidence>
<dbReference type="Gene3D" id="2.40.180.10">
    <property type="entry name" value="Catalase core domain"/>
    <property type="match status" value="1"/>
</dbReference>
<dbReference type="GO" id="GO:0042744">
    <property type="term" value="P:hydrogen peroxide catabolic process"/>
    <property type="evidence" value="ECO:0007669"/>
    <property type="project" value="UniProtKB-KW"/>
</dbReference>
<accession>A0A1T4XAV7</accession>